<evidence type="ECO:0000313" key="2">
    <source>
        <dbReference type="Proteomes" id="UP001346869"/>
    </source>
</evidence>
<reference evidence="1 2" key="2">
    <citation type="journal article" date="2023" name="Mol. Biol. Evol.">
        <title>Genomics of Secondarily Temperate Adaptation in the Only Non-Antarctic Icefish.</title>
        <authorList>
            <person name="Rivera-Colon A.G."/>
            <person name="Rayamajhi N."/>
            <person name="Minhas B.F."/>
            <person name="Madrigal G."/>
            <person name="Bilyk K.T."/>
            <person name="Yoon V."/>
            <person name="Hune M."/>
            <person name="Gregory S."/>
            <person name="Cheng C.H.C."/>
            <person name="Catchen J.M."/>
        </authorList>
    </citation>
    <scope>NUCLEOTIDE SEQUENCE [LARGE SCALE GENOMIC DNA]</scope>
    <source>
        <strain evidence="1">JMC-PN-2008</strain>
    </source>
</reference>
<protein>
    <submittedName>
        <fullName evidence="1">Uncharacterized protein</fullName>
    </submittedName>
</protein>
<dbReference type="Proteomes" id="UP001346869">
    <property type="component" value="Unassembled WGS sequence"/>
</dbReference>
<dbReference type="AlphaFoldDB" id="A0AAN7XCX1"/>
<reference evidence="1 2" key="1">
    <citation type="journal article" date="2023" name="Genes (Basel)">
        <title>Chromosome-Level Genome Assembly and Circadian Gene Repertoire of the Patagonia Blennie Eleginops maclovinus-The Closest Ancestral Proxy of Antarctic Cryonotothenioids.</title>
        <authorList>
            <person name="Cheng C.C."/>
            <person name="Rivera-Colon A.G."/>
            <person name="Minhas B.F."/>
            <person name="Wilson L."/>
            <person name="Rayamajhi N."/>
            <person name="Vargas-Chacoff L."/>
            <person name="Catchen J.M."/>
        </authorList>
    </citation>
    <scope>NUCLEOTIDE SEQUENCE [LARGE SCALE GENOMIC DNA]</scope>
    <source>
        <strain evidence="1">JMC-PN-2008</strain>
    </source>
</reference>
<evidence type="ECO:0000313" key="1">
    <source>
        <dbReference type="EMBL" id="KAK5860928.1"/>
    </source>
</evidence>
<comment type="caution">
    <text evidence="1">The sequence shown here is derived from an EMBL/GenBank/DDBJ whole genome shotgun (WGS) entry which is preliminary data.</text>
</comment>
<organism evidence="1 2">
    <name type="scientific">Eleginops maclovinus</name>
    <name type="common">Patagonian blennie</name>
    <name type="synonym">Eleginus maclovinus</name>
    <dbReference type="NCBI Taxonomy" id="56733"/>
    <lineage>
        <taxon>Eukaryota</taxon>
        <taxon>Metazoa</taxon>
        <taxon>Chordata</taxon>
        <taxon>Craniata</taxon>
        <taxon>Vertebrata</taxon>
        <taxon>Euteleostomi</taxon>
        <taxon>Actinopterygii</taxon>
        <taxon>Neopterygii</taxon>
        <taxon>Teleostei</taxon>
        <taxon>Neoteleostei</taxon>
        <taxon>Acanthomorphata</taxon>
        <taxon>Eupercaria</taxon>
        <taxon>Perciformes</taxon>
        <taxon>Notothenioidei</taxon>
        <taxon>Eleginopidae</taxon>
        <taxon>Eleginops</taxon>
    </lineage>
</organism>
<proteinExistence type="predicted"/>
<accession>A0AAN7XCX1</accession>
<gene>
    <name evidence="1" type="ORF">PBY51_022369</name>
</gene>
<keyword evidence="2" id="KW-1185">Reference proteome</keyword>
<sequence>MGCTPSKSDVIYTQDQVCRDLDTCSTFVPSLKSCVSTPESARLCLETSNGRQTFLSVPCRSVQGRSVSLSSTTECLVSSGSVPPGSSLCADPFSVKPRSQSPKLYGACSNQHLH</sequence>
<dbReference type="EMBL" id="JAUZQC010000013">
    <property type="protein sequence ID" value="KAK5860928.1"/>
    <property type="molecule type" value="Genomic_DNA"/>
</dbReference>
<name>A0AAN7XCX1_ELEMC</name>